<evidence type="ECO:0000313" key="5">
    <source>
        <dbReference type="EMBL" id="MBS4201997.1"/>
    </source>
</evidence>
<evidence type="ECO:0000313" key="6">
    <source>
        <dbReference type="Proteomes" id="UP000682713"/>
    </source>
</evidence>
<dbReference type="Proteomes" id="UP000682713">
    <property type="component" value="Unassembled WGS sequence"/>
</dbReference>
<dbReference type="PANTHER" id="PTHR43309">
    <property type="entry name" value="5-OXOPROLINASE SUBUNIT C"/>
    <property type="match status" value="1"/>
</dbReference>
<keyword evidence="2" id="KW-0378">Hydrolase</keyword>
<proteinExistence type="predicted"/>
<protein>
    <submittedName>
        <fullName evidence="5">Biotin-dependent carboxyltransferase family protein</fullName>
    </submittedName>
</protein>
<evidence type="ECO:0000256" key="2">
    <source>
        <dbReference type="ARBA" id="ARBA00022801"/>
    </source>
</evidence>
<evidence type="ECO:0000256" key="1">
    <source>
        <dbReference type="ARBA" id="ARBA00022741"/>
    </source>
</evidence>
<dbReference type="EMBL" id="JAGYPJ010000001">
    <property type="protein sequence ID" value="MBS4201997.1"/>
    <property type="molecule type" value="Genomic_DNA"/>
</dbReference>
<dbReference type="AlphaFoldDB" id="A0A942TTL9"/>
<organism evidence="5 6">
    <name type="scientific">Lederbergia citrisecunda</name>
    <dbReference type="NCBI Taxonomy" id="2833583"/>
    <lineage>
        <taxon>Bacteria</taxon>
        <taxon>Bacillati</taxon>
        <taxon>Bacillota</taxon>
        <taxon>Bacilli</taxon>
        <taxon>Bacillales</taxon>
        <taxon>Bacillaceae</taxon>
        <taxon>Lederbergia</taxon>
    </lineage>
</organism>
<keyword evidence="1" id="KW-0547">Nucleotide-binding</keyword>
<dbReference type="NCBIfam" id="TIGR00724">
    <property type="entry name" value="urea_amlyse_rel"/>
    <property type="match status" value="1"/>
</dbReference>
<sequence>MALKIIKNGAFTTIQDLGRNGWQAYGVPVGGAMDRVAARLVNILLGNYENEAVLEMTLVGPTIRFDENTIIAFFGANMSPKLNGKAIEPRKPIHVSKGDIVTFGRAQTGVRTYLGVKDGFSLLDILGSKSTNARAKMGRPLQTGDVIPINQSYSFKRFSWGLSFKFGTYIHDKQPPIRFVKGRQYDLFTTEAKQAFLESNFIVSPNSDRMGYRLAGPKLSTKENFELITEGTTYGSIQVPPNGEPIILMADRQPTGGYPKIGEIISSDLPRLSQIRPGEHIHFKEISLKEAQQLLLAQQKDLAIIKAACLIKWRNFQHV</sequence>
<dbReference type="GO" id="GO:0016787">
    <property type="term" value="F:hydrolase activity"/>
    <property type="evidence" value="ECO:0007669"/>
    <property type="project" value="UniProtKB-KW"/>
</dbReference>
<dbReference type="PANTHER" id="PTHR43309:SF5">
    <property type="entry name" value="5-OXOPROLINASE SUBUNIT C"/>
    <property type="match status" value="1"/>
</dbReference>
<evidence type="ECO:0000256" key="3">
    <source>
        <dbReference type="ARBA" id="ARBA00022840"/>
    </source>
</evidence>
<dbReference type="SUPFAM" id="SSF50891">
    <property type="entry name" value="Cyclophilin-like"/>
    <property type="match status" value="1"/>
</dbReference>
<dbReference type="GO" id="GO:0005524">
    <property type="term" value="F:ATP binding"/>
    <property type="evidence" value="ECO:0007669"/>
    <property type="project" value="UniProtKB-KW"/>
</dbReference>
<dbReference type="InterPro" id="IPR003778">
    <property type="entry name" value="CT_A_B"/>
</dbReference>
<name>A0A942TTL9_9BACI</name>
<dbReference type="InterPro" id="IPR052708">
    <property type="entry name" value="PxpC"/>
</dbReference>
<dbReference type="InterPro" id="IPR029000">
    <property type="entry name" value="Cyclophilin-like_dom_sf"/>
</dbReference>
<keyword evidence="3" id="KW-0067">ATP-binding</keyword>
<gene>
    <name evidence="5" type="ORF">KHA93_20530</name>
</gene>
<keyword evidence="6" id="KW-1185">Reference proteome</keyword>
<dbReference type="RefSeq" id="WP_213112419.1">
    <property type="nucleotide sequence ID" value="NZ_JAGYPJ010000001.1"/>
</dbReference>
<dbReference type="Pfam" id="PF02626">
    <property type="entry name" value="CT_A_B"/>
    <property type="match status" value="1"/>
</dbReference>
<comment type="caution">
    <text evidence="5">The sequence shown here is derived from an EMBL/GenBank/DDBJ whole genome shotgun (WGS) entry which is preliminary data.</text>
</comment>
<accession>A0A942TTL9</accession>
<dbReference type="Gene3D" id="2.40.100.10">
    <property type="entry name" value="Cyclophilin-like"/>
    <property type="match status" value="1"/>
</dbReference>
<dbReference type="SMART" id="SM00797">
    <property type="entry name" value="AHS2"/>
    <property type="match status" value="1"/>
</dbReference>
<reference evidence="5 6" key="1">
    <citation type="submission" date="2021-05" db="EMBL/GenBank/DDBJ databases">
        <title>Novel Bacillus species.</title>
        <authorList>
            <person name="Liu G."/>
        </authorList>
    </citation>
    <scope>NUCLEOTIDE SEQUENCE [LARGE SCALE GENOMIC DNA]</scope>
    <source>
        <strain evidence="5 6">FJAT-49732</strain>
    </source>
</reference>
<feature type="domain" description="Carboxyltransferase" evidence="4">
    <location>
        <begin position="24"/>
        <end position="301"/>
    </location>
</feature>
<evidence type="ECO:0000259" key="4">
    <source>
        <dbReference type="SMART" id="SM00797"/>
    </source>
</evidence>